<dbReference type="InterPro" id="IPR041470">
    <property type="entry name" value="GCP_N"/>
</dbReference>
<gene>
    <name evidence="8" type="ORF">TCLT_LOCUS3387</name>
</gene>
<keyword evidence="2 5" id="KW-0963">Cytoplasm</keyword>
<comment type="similarity">
    <text evidence="1 5">Belongs to the TUBGCP family.</text>
</comment>
<protein>
    <recommendedName>
        <fullName evidence="5">Gamma-tubulin complex component</fullName>
    </recommendedName>
</protein>
<comment type="subcellular location">
    <subcellularLocation>
        <location evidence="5">Cytoplasm</location>
        <location evidence="5">Cytoskeleton</location>
        <location evidence="5">Microtubule organizing center</location>
    </subcellularLocation>
</comment>
<evidence type="ECO:0000259" key="7">
    <source>
        <dbReference type="Pfam" id="PF17681"/>
    </source>
</evidence>
<dbReference type="GO" id="GO:0000930">
    <property type="term" value="C:gamma-tubulin complex"/>
    <property type="evidence" value="ECO:0007669"/>
    <property type="project" value="TreeGrafter"/>
</dbReference>
<dbReference type="InterPro" id="IPR007259">
    <property type="entry name" value="GCP"/>
</dbReference>
<dbReference type="GO" id="GO:0000922">
    <property type="term" value="C:spindle pole"/>
    <property type="evidence" value="ECO:0007669"/>
    <property type="project" value="InterPro"/>
</dbReference>
<evidence type="ECO:0000313" key="10">
    <source>
        <dbReference type="WBParaSite" id="TCLT_0000339501-mRNA-1"/>
    </source>
</evidence>
<feature type="domain" description="Gamma tubulin complex component C-terminal" evidence="6">
    <location>
        <begin position="136"/>
        <end position="250"/>
    </location>
</feature>
<dbReference type="GO" id="GO:0051321">
    <property type="term" value="P:meiotic cell cycle"/>
    <property type="evidence" value="ECO:0007669"/>
    <property type="project" value="TreeGrafter"/>
</dbReference>
<dbReference type="AlphaFoldDB" id="A0A0N5CT37"/>
<dbReference type="GO" id="GO:0007020">
    <property type="term" value="P:microtubule nucleation"/>
    <property type="evidence" value="ECO:0007669"/>
    <property type="project" value="InterPro"/>
</dbReference>
<evidence type="ECO:0000313" key="8">
    <source>
        <dbReference type="EMBL" id="VDM99826.1"/>
    </source>
</evidence>
<dbReference type="Pfam" id="PF17681">
    <property type="entry name" value="GCP_N_terminal"/>
    <property type="match status" value="1"/>
</dbReference>
<dbReference type="GO" id="GO:0031122">
    <property type="term" value="P:cytoplasmic microtubule organization"/>
    <property type="evidence" value="ECO:0007669"/>
    <property type="project" value="TreeGrafter"/>
</dbReference>
<dbReference type="Gene3D" id="1.20.120.1900">
    <property type="entry name" value="Gamma-tubulin complex, C-terminal domain"/>
    <property type="match status" value="1"/>
</dbReference>
<reference evidence="8 9" key="2">
    <citation type="submission" date="2018-11" db="EMBL/GenBank/DDBJ databases">
        <authorList>
            <consortium name="Pathogen Informatics"/>
        </authorList>
    </citation>
    <scope>NUCLEOTIDE SEQUENCE [LARGE SCALE GENOMIC DNA]</scope>
</reference>
<proteinExistence type="inferred from homology"/>
<dbReference type="OrthoDB" id="5860513at2759"/>
<organism evidence="10">
    <name type="scientific">Thelazia callipaeda</name>
    <name type="common">Oriental eyeworm</name>
    <name type="synonym">Parasitic nematode</name>
    <dbReference type="NCBI Taxonomy" id="103827"/>
    <lineage>
        <taxon>Eukaryota</taxon>
        <taxon>Metazoa</taxon>
        <taxon>Ecdysozoa</taxon>
        <taxon>Nematoda</taxon>
        <taxon>Chromadorea</taxon>
        <taxon>Rhabditida</taxon>
        <taxon>Spirurina</taxon>
        <taxon>Spiruromorpha</taxon>
        <taxon>Thelazioidea</taxon>
        <taxon>Thelaziidae</taxon>
        <taxon>Thelazia</taxon>
    </lineage>
</organism>
<dbReference type="GO" id="GO:0043015">
    <property type="term" value="F:gamma-tubulin binding"/>
    <property type="evidence" value="ECO:0007669"/>
    <property type="project" value="InterPro"/>
</dbReference>
<evidence type="ECO:0000256" key="1">
    <source>
        <dbReference type="ARBA" id="ARBA00010337"/>
    </source>
</evidence>
<keyword evidence="4 5" id="KW-0206">Cytoskeleton</keyword>
<keyword evidence="3 5" id="KW-0493">Microtubule</keyword>
<feature type="domain" description="Gamma tubulin complex component protein N-terminal" evidence="7">
    <location>
        <begin position="4"/>
        <end position="83"/>
    </location>
</feature>
<evidence type="ECO:0000256" key="4">
    <source>
        <dbReference type="ARBA" id="ARBA00023212"/>
    </source>
</evidence>
<sequence length="337" mass="39140">MVDVFHECLTKWLIYGKLIDPGFRWMIEVESKWTVEQNWTNRFKIREESVPLIFEHFEGLEEKIFFVGKTVALMEQLNMEDDDLHNRLKIFSSVNHFKCYVHINAGNCLHCAVKKLSVRIKSKVYRNILQKYDFQAHILAIERHYLLDDEIFALTFYEKLREKTIGDSMLKLNSHQLSDSFRAAMQKCNTWPFEISQYASIEATCGLMKEFTDVLDSSRLVSSPRDLRGFAAIRLNYKAKIPISIVLNERYSDLCHSSRLVSSPRDLRGFAAIRLNYKAKIPISIVLNERYSDLCLGTALKSRNFTIESKNETVVIPTVLLYNNAVGITIVYVPFTI</sequence>
<evidence type="ECO:0000256" key="2">
    <source>
        <dbReference type="ARBA" id="ARBA00022490"/>
    </source>
</evidence>
<dbReference type="WBParaSite" id="TCLT_0000339501-mRNA-1">
    <property type="protein sequence ID" value="TCLT_0000339501-mRNA-1"/>
    <property type="gene ID" value="TCLT_0000339501"/>
</dbReference>
<accession>A0A0N5CT37</accession>
<evidence type="ECO:0000256" key="3">
    <source>
        <dbReference type="ARBA" id="ARBA00022701"/>
    </source>
</evidence>
<dbReference type="GO" id="GO:0000278">
    <property type="term" value="P:mitotic cell cycle"/>
    <property type="evidence" value="ECO:0007669"/>
    <property type="project" value="TreeGrafter"/>
</dbReference>
<name>A0A0N5CT37_THECL</name>
<dbReference type="InterPro" id="IPR040457">
    <property type="entry name" value="GCP_C"/>
</dbReference>
<dbReference type="EMBL" id="UYYF01001393">
    <property type="protein sequence ID" value="VDM99826.1"/>
    <property type="molecule type" value="Genomic_DNA"/>
</dbReference>
<dbReference type="GO" id="GO:0005874">
    <property type="term" value="C:microtubule"/>
    <property type="evidence" value="ECO:0007669"/>
    <property type="project" value="UniProtKB-KW"/>
</dbReference>
<dbReference type="PANTHER" id="PTHR19302">
    <property type="entry name" value="GAMMA TUBULIN COMPLEX PROTEIN"/>
    <property type="match status" value="1"/>
</dbReference>
<dbReference type="InterPro" id="IPR042241">
    <property type="entry name" value="GCP_C_sf"/>
</dbReference>
<reference evidence="10" key="1">
    <citation type="submission" date="2017-02" db="UniProtKB">
        <authorList>
            <consortium name="WormBaseParasite"/>
        </authorList>
    </citation>
    <scope>IDENTIFICATION</scope>
</reference>
<evidence type="ECO:0000259" key="6">
    <source>
        <dbReference type="Pfam" id="PF04130"/>
    </source>
</evidence>
<dbReference type="Pfam" id="PF04130">
    <property type="entry name" value="GCP_C_terminal"/>
    <property type="match status" value="1"/>
</dbReference>
<dbReference type="GO" id="GO:0051011">
    <property type="term" value="F:microtubule minus-end binding"/>
    <property type="evidence" value="ECO:0007669"/>
    <property type="project" value="TreeGrafter"/>
</dbReference>
<dbReference type="STRING" id="103827.A0A0N5CT37"/>
<evidence type="ECO:0000256" key="5">
    <source>
        <dbReference type="RuleBase" id="RU363050"/>
    </source>
</evidence>
<evidence type="ECO:0000313" key="9">
    <source>
        <dbReference type="Proteomes" id="UP000276776"/>
    </source>
</evidence>
<dbReference type="GO" id="GO:0051225">
    <property type="term" value="P:spindle assembly"/>
    <property type="evidence" value="ECO:0007669"/>
    <property type="project" value="TreeGrafter"/>
</dbReference>
<keyword evidence="9" id="KW-1185">Reference proteome</keyword>
<dbReference type="Proteomes" id="UP000276776">
    <property type="component" value="Unassembled WGS sequence"/>
</dbReference>